<reference evidence="2 3" key="1">
    <citation type="journal article" date="2024" name="Commun. Biol.">
        <title>Comparative genomic analysis of thermophilic fungi reveals convergent evolutionary adaptations and gene losses.</title>
        <authorList>
            <person name="Steindorff A.S."/>
            <person name="Aguilar-Pontes M.V."/>
            <person name="Robinson A.J."/>
            <person name="Andreopoulos B."/>
            <person name="LaButti K."/>
            <person name="Kuo A."/>
            <person name="Mondo S."/>
            <person name="Riley R."/>
            <person name="Otillar R."/>
            <person name="Haridas S."/>
            <person name="Lipzen A."/>
            <person name="Grimwood J."/>
            <person name="Schmutz J."/>
            <person name="Clum A."/>
            <person name="Reid I.D."/>
            <person name="Moisan M.C."/>
            <person name="Butler G."/>
            <person name="Nguyen T.T.M."/>
            <person name="Dewar K."/>
            <person name="Conant G."/>
            <person name="Drula E."/>
            <person name="Henrissat B."/>
            <person name="Hansel C."/>
            <person name="Singer S."/>
            <person name="Hutchinson M.I."/>
            <person name="de Vries R.P."/>
            <person name="Natvig D.O."/>
            <person name="Powell A.J."/>
            <person name="Tsang A."/>
            <person name="Grigoriev I.V."/>
        </authorList>
    </citation>
    <scope>NUCLEOTIDE SEQUENCE [LARGE SCALE GENOMIC DNA]</scope>
    <source>
        <strain evidence="2 3">CBS 620.91</strain>
    </source>
</reference>
<dbReference type="InterPro" id="IPR029033">
    <property type="entry name" value="His_PPase_superfam"/>
</dbReference>
<dbReference type="Pfam" id="PF00300">
    <property type="entry name" value="His_Phos_1"/>
    <property type="match status" value="1"/>
</dbReference>
<dbReference type="PANTHER" id="PTHR48100:SF24">
    <property type="entry name" value="PHOSPHOGLYCERATE MUTASE"/>
    <property type="match status" value="1"/>
</dbReference>
<dbReference type="InterPro" id="IPR050275">
    <property type="entry name" value="PGM_Phosphatase"/>
</dbReference>
<sequence>MPPTLVLIRHAQAHHNVDRKYHSMPDPELTETGIQECLELREHLKATLPADRKIELIVVSPMRRTIQTCLTALDWLIEAGVPVIPDARWQETQAKPCDTGSPVSVLTTEFPTIDFSSLDPVYPDKTSPAGAAYRWSKPAILARGQSALADLYQRSEDVIAVVSHSGFMRTAVAGRWFQNADYRIFDFEDRTGKDESEPYRLVEWEVTKKNGAMGRSREEPVELGEGLPEEN</sequence>
<gene>
    <name evidence="2" type="ORF">VTJ49DRAFT_7745</name>
</gene>
<evidence type="ECO:0000313" key="3">
    <source>
        <dbReference type="Proteomes" id="UP001583172"/>
    </source>
</evidence>
<dbReference type="EMBL" id="JAZGSY010000099">
    <property type="protein sequence ID" value="KAL1840790.1"/>
    <property type="molecule type" value="Genomic_DNA"/>
</dbReference>
<keyword evidence="3" id="KW-1185">Reference proteome</keyword>
<protein>
    <recommendedName>
        <fullName evidence="4">Phosphoglycerate mutase-like protein</fullName>
    </recommendedName>
</protein>
<name>A0ABR3VGR5_HUMIN</name>
<dbReference type="PANTHER" id="PTHR48100">
    <property type="entry name" value="BROAD-SPECIFICITY PHOSPHATASE YOR283W-RELATED"/>
    <property type="match status" value="1"/>
</dbReference>
<dbReference type="InterPro" id="IPR013078">
    <property type="entry name" value="His_Pase_superF_clade-1"/>
</dbReference>
<proteinExistence type="predicted"/>
<evidence type="ECO:0008006" key="4">
    <source>
        <dbReference type="Google" id="ProtNLM"/>
    </source>
</evidence>
<comment type="caution">
    <text evidence="2">The sequence shown here is derived from an EMBL/GenBank/DDBJ whole genome shotgun (WGS) entry which is preliminary data.</text>
</comment>
<dbReference type="CDD" id="cd07067">
    <property type="entry name" value="HP_PGM_like"/>
    <property type="match status" value="1"/>
</dbReference>
<dbReference type="Proteomes" id="UP001583172">
    <property type="component" value="Unassembled WGS sequence"/>
</dbReference>
<feature type="region of interest" description="Disordered" evidence="1">
    <location>
        <begin position="212"/>
        <end position="231"/>
    </location>
</feature>
<dbReference type="SUPFAM" id="SSF53254">
    <property type="entry name" value="Phosphoglycerate mutase-like"/>
    <property type="match status" value="1"/>
</dbReference>
<evidence type="ECO:0000313" key="2">
    <source>
        <dbReference type="EMBL" id="KAL1840790.1"/>
    </source>
</evidence>
<evidence type="ECO:0000256" key="1">
    <source>
        <dbReference type="SAM" id="MobiDB-lite"/>
    </source>
</evidence>
<organism evidence="2 3">
    <name type="scientific">Humicola insolens</name>
    <name type="common">Soft-rot fungus</name>
    <dbReference type="NCBI Taxonomy" id="85995"/>
    <lineage>
        <taxon>Eukaryota</taxon>
        <taxon>Fungi</taxon>
        <taxon>Dikarya</taxon>
        <taxon>Ascomycota</taxon>
        <taxon>Pezizomycotina</taxon>
        <taxon>Sordariomycetes</taxon>
        <taxon>Sordariomycetidae</taxon>
        <taxon>Sordariales</taxon>
        <taxon>Chaetomiaceae</taxon>
        <taxon>Mycothermus</taxon>
    </lineage>
</organism>
<accession>A0ABR3VGR5</accession>
<dbReference type="Gene3D" id="3.40.50.1240">
    <property type="entry name" value="Phosphoglycerate mutase-like"/>
    <property type="match status" value="1"/>
</dbReference>
<dbReference type="SMART" id="SM00855">
    <property type="entry name" value="PGAM"/>
    <property type="match status" value="1"/>
</dbReference>